<sequence length="137" mass="16035">MLPVALRVYFENSVGRILEHPDGYAVVQYHAGTREIAYLQAFLRHVGQLLKLRGWYKILGDQRLMTPYTEEESQWITDYWLSYENQAREIYGAVMMATDAWAQLPDSYRLQDAQAGAMTYRLFDNEAAALDWLHQRL</sequence>
<dbReference type="RefSeq" id="WP_084443782.1">
    <property type="nucleotide sequence ID" value="NZ_FWWW01000042.1"/>
</dbReference>
<name>A0A1W1UW22_9BACT</name>
<dbReference type="EMBL" id="FWWW01000042">
    <property type="protein sequence ID" value="SMB84981.1"/>
    <property type="molecule type" value="Genomic_DNA"/>
</dbReference>
<dbReference type="OrthoDB" id="880716at2"/>
<evidence type="ECO:0008006" key="3">
    <source>
        <dbReference type="Google" id="ProtNLM"/>
    </source>
</evidence>
<dbReference type="Proteomes" id="UP000192266">
    <property type="component" value="Unassembled WGS sequence"/>
</dbReference>
<proteinExistence type="predicted"/>
<evidence type="ECO:0000313" key="1">
    <source>
        <dbReference type="EMBL" id="SMB84981.1"/>
    </source>
</evidence>
<organism evidence="1 2">
    <name type="scientific">Hymenobacter roseosalivarius DSM 11622</name>
    <dbReference type="NCBI Taxonomy" id="645990"/>
    <lineage>
        <taxon>Bacteria</taxon>
        <taxon>Pseudomonadati</taxon>
        <taxon>Bacteroidota</taxon>
        <taxon>Cytophagia</taxon>
        <taxon>Cytophagales</taxon>
        <taxon>Hymenobacteraceae</taxon>
        <taxon>Hymenobacter</taxon>
    </lineage>
</organism>
<reference evidence="1 2" key="1">
    <citation type="submission" date="2017-04" db="EMBL/GenBank/DDBJ databases">
        <authorList>
            <person name="Afonso C.L."/>
            <person name="Miller P.J."/>
            <person name="Scott M.A."/>
            <person name="Spackman E."/>
            <person name="Goraichik I."/>
            <person name="Dimitrov K.M."/>
            <person name="Suarez D.L."/>
            <person name="Swayne D.E."/>
        </authorList>
    </citation>
    <scope>NUCLEOTIDE SEQUENCE [LARGE SCALE GENOMIC DNA]</scope>
    <source>
        <strain evidence="1 2">DSM 11622</strain>
    </source>
</reference>
<accession>A0A1W1UW22</accession>
<protein>
    <recommendedName>
        <fullName evidence="3">STAS/SEC14 domain-containing protein</fullName>
    </recommendedName>
</protein>
<evidence type="ECO:0000313" key="2">
    <source>
        <dbReference type="Proteomes" id="UP000192266"/>
    </source>
</evidence>
<gene>
    <name evidence="1" type="ORF">SAMN00120144_3145</name>
</gene>
<dbReference type="AlphaFoldDB" id="A0A1W1UW22"/>
<keyword evidence="2" id="KW-1185">Reference proteome</keyword>